<reference evidence="1 2" key="1">
    <citation type="submission" date="2023-08" db="EMBL/GenBank/DDBJ databases">
        <title>Implementing the SeqCode for naming new Mesorhizobium species isolated from Vachellia karroo root nodules.</title>
        <authorList>
            <person name="Van Lill M."/>
        </authorList>
    </citation>
    <scope>NUCLEOTIDE SEQUENCE [LARGE SCALE GENOMIC DNA]</scope>
    <source>
        <strain evidence="1 2">VK4B</strain>
    </source>
</reference>
<dbReference type="RefSeq" id="WP_320253545.1">
    <property type="nucleotide sequence ID" value="NZ_JAVIIO010000001.1"/>
</dbReference>
<evidence type="ECO:0000313" key="1">
    <source>
        <dbReference type="EMBL" id="MDX8536717.1"/>
    </source>
</evidence>
<keyword evidence="2" id="KW-1185">Reference proteome</keyword>
<gene>
    <name evidence="1" type="ORF">RFM23_03675</name>
</gene>
<accession>A0ABU5AHK1</accession>
<organism evidence="1 2">
    <name type="scientific">Mesorhizobium abyssinicae</name>
    <dbReference type="NCBI Taxonomy" id="1209958"/>
    <lineage>
        <taxon>Bacteria</taxon>
        <taxon>Pseudomonadati</taxon>
        <taxon>Pseudomonadota</taxon>
        <taxon>Alphaproteobacteria</taxon>
        <taxon>Hyphomicrobiales</taxon>
        <taxon>Phyllobacteriaceae</taxon>
        <taxon>Mesorhizobium</taxon>
    </lineage>
</organism>
<dbReference type="Proteomes" id="UP001276564">
    <property type="component" value="Unassembled WGS sequence"/>
</dbReference>
<dbReference type="Pfam" id="PF10016">
    <property type="entry name" value="DUF2259"/>
    <property type="match status" value="1"/>
</dbReference>
<dbReference type="EMBL" id="JAVIIP010000002">
    <property type="protein sequence ID" value="MDX8536717.1"/>
    <property type="molecule type" value="Genomic_DNA"/>
</dbReference>
<evidence type="ECO:0000313" key="2">
    <source>
        <dbReference type="Proteomes" id="UP001276564"/>
    </source>
</evidence>
<sequence>MGDISGKALGFRLALQGQDGKPLKILHEDKAVPGSGNCPTSYSLSEAYEFAPEGKPAVIAVLVLRFSQGFEGRDSGFIAVTGQAR</sequence>
<comment type="caution">
    <text evidence="1">The sequence shown here is derived from an EMBL/GenBank/DDBJ whole genome shotgun (WGS) entry which is preliminary data.</text>
</comment>
<protein>
    <submittedName>
        <fullName evidence="1">DUF2259 domain-containing protein</fullName>
    </submittedName>
</protein>
<proteinExistence type="predicted"/>
<name>A0ABU5AHK1_9HYPH</name>
<dbReference type="InterPro" id="IPR018725">
    <property type="entry name" value="DUF2259_secreted"/>
</dbReference>